<evidence type="ECO:0000256" key="5">
    <source>
        <dbReference type="SAM" id="Coils"/>
    </source>
</evidence>
<evidence type="ECO:0000256" key="2">
    <source>
        <dbReference type="ARBA" id="ARBA00022692"/>
    </source>
</evidence>
<dbReference type="RefSeq" id="XP_037216386.1">
    <property type="nucleotide sequence ID" value="XM_037366992.1"/>
</dbReference>
<dbReference type="EMBL" id="JACAZF010000009">
    <property type="protein sequence ID" value="KAF7295023.1"/>
    <property type="molecule type" value="Genomic_DNA"/>
</dbReference>
<dbReference type="OrthoDB" id="427456at2759"/>
<evidence type="ECO:0008006" key="9">
    <source>
        <dbReference type="Google" id="ProtNLM"/>
    </source>
</evidence>
<dbReference type="Gene3D" id="1.20.120.350">
    <property type="entry name" value="Voltage-gated potassium channels. Chain C"/>
    <property type="match status" value="1"/>
</dbReference>
<evidence type="ECO:0000256" key="6">
    <source>
        <dbReference type="SAM" id="Phobius"/>
    </source>
</evidence>
<accession>A0A8H6VYL4</accession>
<evidence type="ECO:0000313" key="7">
    <source>
        <dbReference type="EMBL" id="KAF7295023.1"/>
    </source>
</evidence>
<keyword evidence="5" id="KW-0175">Coiled coil</keyword>
<feature type="transmembrane region" description="Helical" evidence="6">
    <location>
        <begin position="108"/>
        <end position="128"/>
    </location>
</feature>
<feature type="coiled-coil region" evidence="5">
    <location>
        <begin position="177"/>
        <end position="211"/>
    </location>
</feature>
<dbReference type="GeneID" id="59349508"/>
<dbReference type="GO" id="GO:0016020">
    <property type="term" value="C:membrane"/>
    <property type="evidence" value="ECO:0007669"/>
    <property type="project" value="UniProtKB-SubCell"/>
</dbReference>
<evidence type="ECO:0000313" key="8">
    <source>
        <dbReference type="Proteomes" id="UP000636479"/>
    </source>
</evidence>
<evidence type="ECO:0000256" key="3">
    <source>
        <dbReference type="ARBA" id="ARBA00022989"/>
    </source>
</evidence>
<dbReference type="Proteomes" id="UP000636479">
    <property type="component" value="Unassembled WGS sequence"/>
</dbReference>
<protein>
    <recommendedName>
        <fullName evidence="9">Voltage-gated hydrogen channel 1</fullName>
    </recommendedName>
</protein>
<comment type="caution">
    <text evidence="7">The sequence shown here is derived from an EMBL/GenBank/DDBJ whole genome shotgun (WGS) entry which is preliminary data.</text>
</comment>
<keyword evidence="8" id="KW-1185">Reference proteome</keyword>
<gene>
    <name evidence="7" type="ORF">MIND_01040400</name>
</gene>
<proteinExistence type="predicted"/>
<sequence>MADSETQPLLTRPQQQRSHREKTAELLESRSLHQFVLLLITIGMFGYMAQIPYLMLVQMQHAYLLTWVTRFSMRAALQSKGPVSRAEIPLTLWSLGPRFYFPGAVPHAALHLFDAFIIIVTFVLEVVLRGKEQELAGLLVVLRLWRLIKLAVSGQNFSLLSLNESKTGVSVGVGEVGEADAIRAAEAEQRVEELEKENSELKARLAEAGIQ</sequence>
<dbReference type="AlphaFoldDB" id="A0A8H6VYL4"/>
<feature type="transmembrane region" description="Helical" evidence="6">
    <location>
        <begin position="35"/>
        <end position="55"/>
    </location>
</feature>
<dbReference type="InterPro" id="IPR027359">
    <property type="entry name" value="Volt_channel_dom_sf"/>
</dbReference>
<evidence type="ECO:0000256" key="4">
    <source>
        <dbReference type="ARBA" id="ARBA00023136"/>
    </source>
</evidence>
<keyword evidence="2 6" id="KW-0812">Transmembrane</keyword>
<evidence type="ECO:0000256" key="1">
    <source>
        <dbReference type="ARBA" id="ARBA00004141"/>
    </source>
</evidence>
<name>A0A8H6VYL4_9AGAR</name>
<keyword evidence="3 6" id="KW-1133">Transmembrane helix</keyword>
<reference evidence="7" key="1">
    <citation type="submission" date="2020-05" db="EMBL/GenBank/DDBJ databases">
        <title>Mycena genomes resolve the evolution of fungal bioluminescence.</title>
        <authorList>
            <person name="Tsai I.J."/>
        </authorList>
    </citation>
    <scope>NUCLEOTIDE SEQUENCE</scope>
    <source>
        <strain evidence="7">171206Taipei</strain>
    </source>
</reference>
<organism evidence="7 8">
    <name type="scientific">Mycena indigotica</name>
    <dbReference type="NCBI Taxonomy" id="2126181"/>
    <lineage>
        <taxon>Eukaryota</taxon>
        <taxon>Fungi</taxon>
        <taxon>Dikarya</taxon>
        <taxon>Basidiomycota</taxon>
        <taxon>Agaricomycotina</taxon>
        <taxon>Agaricomycetes</taxon>
        <taxon>Agaricomycetidae</taxon>
        <taxon>Agaricales</taxon>
        <taxon>Marasmiineae</taxon>
        <taxon>Mycenaceae</taxon>
        <taxon>Mycena</taxon>
    </lineage>
</organism>
<comment type="subcellular location">
    <subcellularLocation>
        <location evidence="1">Membrane</location>
        <topology evidence="1">Multi-pass membrane protein</topology>
    </subcellularLocation>
</comment>
<keyword evidence="4 6" id="KW-0472">Membrane</keyword>